<keyword evidence="5" id="KW-1185">Reference proteome</keyword>
<dbReference type="Gene3D" id="4.10.1000.30">
    <property type="match status" value="1"/>
</dbReference>
<evidence type="ECO:0000256" key="1">
    <source>
        <dbReference type="SAM" id="MobiDB-lite"/>
    </source>
</evidence>
<dbReference type="SUPFAM" id="SSF54373">
    <property type="entry name" value="FAD-linked reductases, C-terminal domain"/>
    <property type="match status" value="1"/>
</dbReference>
<dbReference type="Proteomes" id="UP001321749">
    <property type="component" value="Unassembled WGS sequence"/>
</dbReference>
<dbReference type="FunFam" id="4.10.1000.30:FF:000002">
    <property type="entry name" value="Nuclear polyadenylated RNA-binding protein Nab2"/>
    <property type="match status" value="1"/>
</dbReference>
<dbReference type="AlphaFoldDB" id="A0AAV9HW15"/>
<proteinExistence type="predicted"/>
<evidence type="ECO:0000259" key="2">
    <source>
        <dbReference type="Pfam" id="PF01593"/>
    </source>
</evidence>
<reference evidence="4" key="1">
    <citation type="journal article" date="2023" name="Mol. Phylogenet. Evol.">
        <title>Genome-scale phylogeny and comparative genomics of the fungal order Sordariales.</title>
        <authorList>
            <person name="Hensen N."/>
            <person name="Bonometti L."/>
            <person name="Westerberg I."/>
            <person name="Brannstrom I.O."/>
            <person name="Guillou S."/>
            <person name="Cros-Aarteil S."/>
            <person name="Calhoun S."/>
            <person name="Haridas S."/>
            <person name="Kuo A."/>
            <person name="Mondo S."/>
            <person name="Pangilinan J."/>
            <person name="Riley R."/>
            <person name="LaButti K."/>
            <person name="Andreopoulos B."/>
            <person name="Lipzen A."/>
            <person name="Chen C."/>
            <person name="Yan M."/>
            <person name="Daum C."/>
            <person name="Ng V."/>
            <person name="Clum A."/>
            <person name="Steindorff A."/>
            <person name="Ohm R.A."/>
            <person name="Martin F."/>
            <person name="Silar P."/>
            <person name="Natvig D.O."/>
            <person name="Lalanne C."/>
            <person name="Gautier V."/>
            <person name="Ament-Velasquez S.L."/>
            <person name="Kruys A."/>
            <person name="Hutchinson M.I."/>
            <person name="Powell A.J."/>
            <person name="Barry K."/>
            <person name="Miller A.N."/>
            <person name="Grigoriev I.V."/>
            <person name="Debuchy R."/>
            <person name="Gladieux P."/>
            <person name="Hiltunen Thoren M."/>
            <person name="Johannesson H."/>
        </authorList>
    </citation>
    <scope>NUCLEOTIDE SEQUENCE</scope>
    <source>
        <strain evidence="4">PSN324</strain>
    </source>
</reference>
<comment type="caution">
    <text evidence="4">The sequence shown here is derived from an EMBL/GenBank/DDBJ whole genome shotgun (WGS) entry which is preliminary data.</text>
</comment>
<feature type="compositionally biased region" description="Low complexity" evidence="1">
    <location>
        <begin position="306"/>
        <end position="326"/>
    </location>
</feature>
<feature type="compositionally biased region" description="Low complexity" evidence="1">
    <location>
        <begin position="92"/>
        <end position="102"/>
    </location>
</feature>
<dbReference type="InterPro" id="IPR036188">
    <property type="entry name" value="FAD/NAD-bd_sf"/>
</dbReference>
<dbReference type="Pfam" id="PF01593">
    <property type="entry name" value="Amino_oxidase"/>
    <property type="match status" value="1"/>
</dbReference>
<evidence type="ECO:0000259" key="3">
    <source>
        <dbReference type="Pfam" id="PF22683"/>
    </source>
</evidence>
<dbReference type="FunFam" id="1.10.340.40:FF:000001">
    <property type="entry name" value="Nuclear polyadenylated RNA-binding protein nab2"/>
    <property type="match status" value="1"/>
</dbReference>
<organism evidence="4 5">
    <name type="scientific">Cladorrhinum samala</name>
    <dbReference type="NCBI Taxonomy" id="585594"/>
    <lineage>
        <taxon>Eukaryota</taxon>
        <taxon>Fungi</taxon>
        <taxon>Dikarya</taxon>
        <taxon>Ascomycota</taxon>
        <taxon>Pezizomycotina</taxon>
        <taxon>Sordariomycetes</taxon>
        <taxon>Sordariomycetidae</taxon>
        <taxon>Sordariales</taxon>
        <taxon>Podosporaceae</taxon>
        <taxon>Cladorrhinum</taxon>
    </lineage>
</organism>
<evidence type="ECO:0000313" key="5">
    <source>
        <dbReference type="Proteomes" id="UP001321749"/>
    </source>
</evidence>
<evidence type="ECO:0000313" key="4">
    <source>
        <dbReference type="EMBL" id="KAK4464906.1"/>
    </source>
</evidence>
<feature type="domain" description="Nab2-like CCCH zinc finger" evidence="3">
    <location>
        <begin position="449"/>
        <end position="468"/>
    </location>
</feature>
<reference evidence="4" key="2">
    <citation type="submission" date="2023-06" db="EMBL/GenBank/DDBJ databases">
        <authorList>
            <consortium name="Lawrence Berkeley National Laboratory"/>
            <person name="Mondo S.J."/>
            <person name="Hensen N."/>
            <person name="Bonometti L."/>
            <person name="Westerberg I."/>
            <person name="Brannstrom I.O."/>
            <person name="Guillou S."/>
            <person name="Cros-Aarteil S."/>
            <person name="Calhoun S."/>
            <person name="Haridas S."/>
            <person name="Kuo A."/>
            <person name="Pangilinan J."/>
            <person name="Riley R."/>
            <person name="Labutti K."/>
            <person name="Andreopoulos B."/>
            <person name="Lipzen A."/>
            <person name="Chen C."/>
            <person name="Yanf M."/>
            <person name="Daum C."/>
            <person name="Ng V."/>
            <person name="Clum A."/>
            <person name="Steindorff A."/>
            <person name="Ohm R."/>
            <person name="Martin F."/>
            <person name="Silar P."/>
            <person name="Natvig D."/>
            <person name="Lalanne C."/>
            <person name="Gautier V."/>
            <person name="Ament-Velasquez S.L."/>
            <person name="Kruys A."/>
            <person name="Hutchinson M.I."/>
            <person name="Powell A.J."/>
            <person name="Barry K."/>
            <person name="Miller A.N."/>
            <person name="Grigoriev I.V."/>
            <person name="Debuchy R."/>
            <person name="Gladieux P."/>
            <person name="Thoren M.H."/>
            <person name="Johannesson H."/>
        </authorList>
    </citation>
    <scope>NUCLEOTIDE SEQUENCE</scope>
    <source>
        <strain evidence="4">PSN324</strain>
    </source>
</reference>
<accession>A0AAV9HW15</accession>
<protein>
    <recommendedName>
        <fullName evidence="6">Protoporphyrinogen oxidase</fullName>
    </recommendedName>
</protein>
<dbReference type="EMBL" id="MU864944">
    <property type="protein sequence ID" value="KAK4464906.1"/>
    <property type="molecule type" value="Genomic_DNA"/>
</dbReference>
<feature type="domain" description="Amine oxidase" evidence="2">
    <location>
        <begin position="628"/>
        <end position="996"/>
    </location>
</feature>
<feature type="compositionally biased region" description="Low complexity" evidence="1">
    <location>
        <begin position="262"/>
        <end position="276"/>
    </location>
</feature>
<dbReference type="Pfam" id="PF14608">
    <property type="entry name" value="zf-CCCH_2"/>
    <property type="match status" value="4"/>
</dbReference>
<dbReference type="PANTHER" id="PTHR42923:SF3">
    <property type="entry name" value="PROTOPORPHYRINOGEN OXIDASE"/>
    <property type="match status" value="1"/>
</dbReference>
<sequence>MSVEIVLGTPLANALNTAIQTKIAELGWAGAGGEGAAMSEYFILMLANGKSESEIAAEIANDLLGLGPEDQTPQVFSRWLFEQLNALNAEQNAGGAPPAADDNGMDTARDESMDGAFETSMDTDGSAINAPTGPKAMRNGAARGGRERRMMGQINRALDRTPADVLHRTRGQSGVGRGPPNGPRMGVGRQPRPGNTRATNIAAGLANMGGIPGAGPVNGGHMNAMPQMNPMGPMNGPMNGQGFMAPDIFAMMEQQNRMLQQMQHQLMMQQQQQQGQNGQGRGRSLFDRASRPNQFRRGGGFQQSNGQGPQQESAEGAQAADAAPQGEDVEMGGGKREAPNPDETVCRFNLRCQNKDCKFAHQSSAAPPGTTVDVKDVCTFGAACKNRKCVGRHPSPAAKAAHQGEQDCKFFPNCTNPHCTFRHPAMPPCRNGGECKVPNCKFTHVKTACKFHPCTNRACPFMHEEGQRGTFHDKVWTADGSKEHLSERKFVDENAGEDLVLPGSEEHNMEAAASPEILHSTEPLTARIGFGMRDAAVRSLLSMYAAGPRCLARNRGSSSIRSSAFKIPSAPACRRLLTTAPHRNRQRYPSTSYLSPRHYSTDVDTNAPPAPRIPNNAPKSVAVLGGGLTGLTTAWYLTRFLPEAKITIYEASDRLAGWIDNETVAVKTAGGEEGTVSFQRGARVLQGMHAAKSMPRFDDLVFYEMVAKLGLADKLRYTTQDERPDRFIYYPDHLVRLPSAPGKGLAEKLPWLFSLLKQISQEPLYSGLFGSAARYVFSQLNPHYLPVSARDILTGSRDISVGHYFESRYGRPELVDNVLSAMMHGIYGGDVYKLSMASSPFAHRLPDVMGMELPMTVTGIRSEERDLMLTILRDKDTFNLATDCLEAGMLWFPDGLTSLTDRLIEELKKNANVTIKVGEPVTAVRYHEPTDSIAITSPSQQRPISYQKVISTIFAKTLANICDRHLPSLETSTATTIQVVNLWYPVPGLNHPYRGFGYLLPRSLEYTENPECVLGVLFDSDREFLPNPAEPGTFINRGSDTVHGTKLTVMMGGHYWDGLPESFLPDAETAVQQAKSAVARHMNWPKEWADHAVASTKLCRECIPQHTVGHISRMTKARSELEWAFHGKLAVVGGSYQPPGVMGSLRGARDIAQEASGTRPKTLFTVPTYGVGDSGLDSGAYLDEEGRLMPKEGPEGLKMINLERQGWDKRR</sequence>
<dbReference type="InterPro" id="IPR002937">
    <property type="entry name" value="Amino_oxidase"/>
</dbReference>
<dbReference type="FunFam" id="4.10.1000.40:FF:000002">
    <property type="entry name" value="Nuclear polyadenylated RNA-binding protein Nab2"/>
    <property type="match status" value="1"/>
</dbReference>
<name>A0AAV9HW15_9PEZI</name>
<evidence type="ECO:0008006" key="6">
    <source>
        <dbReference type="Google" id="ProtNLM"/>
    </source>
</evidence>
<feature type="region of interest" description="Disordered" evidence="1">
    <location>
        <begin position="579"/>
        <end position="614"/>
    </location>
</feature>
<dbReference type="InterPro" id="IPR050464">
    <property type="entry name" value="Zeta_carotene_desat/Oxidored"/>
</dbReference>
<feature type="region of interest" description="Disordered" evidence="1">
    <location>
        <begin position="91"/>
        <end position="111"/>
    </location>
</feature>
<dbReference type="GO" id="GO:0005743">
    <property type="term" value="C:mitochondrial inner membrane"/>
    <property type="evidence" value="ECO:0007669"/>
    <property type="project" value="TreeGrafter"/>
</dbReference>
<dbReference type="InterPro" id="IPR055046">
    <property type="entry name" value="Nab2-like_Znf-CCCH"/>
</dbReference>
<gene>
    <name evidence="4" type="ORF">QBC42DRAFT_336689</name>
</gene>
<feature type="region of interest" description="Disordered" evidence="1">
    <location>
        <begin position="168"/>
        <end position="198"/>
    </location>
</feature>
<dbReference type="SUPFAM" id="SSF51905">
    <property type="entry name" value="FAD/NAD(P)-binding domain"/>
    <property type="match status" value="1"/>
</dbReference>
<feature type="region of interest" description="Disordered" evidence="1">
    <location>
        <begin position="262"/>
        <end position="342"/>
    </location>
</feature>
<dbReference type="Gene3D" id="3.50.50.60">
    <property type="entry name" value="FAD/NAD(P)-binding domain"/>
    <property type="match status" value="1"/>
</dbReference>
<feature type="region of interest" description="Disordered" evidence="1">
    <location>
        <begin position="124"/>
        <end position="148"/>
    </location>
</feature>
<dbReference type="GO" id="GO:0004729">
    <property type="term" value="F:oxygen-dependent protoporphyrinogen oxidase activity"/>
    <property type="evidence" value="ECO:0007669"/>
    <property type="project" value="TreeGrafter"/>
</dbReference>
<dbReference type="PANTHER" id="PTHR42923">
    <property type="entry name" value="PROTOPORPHYRINOGEN OXIDASE"/>
    <property type="match status" value="1"/>
</dbReference>
<dbReference type="Gene3D" id="4.10.1000.40">
    <property type="match status" value="1"/>
</dbReference>
<dbReference type="Pfam" id="PF22683">
    <property type="entry name" value="Nab2-like_zf-CCCH"/>
    <property type="match status" value="1"/>
</dbReference>